<sequence length="306" mass="34187">MFAARAISRIGRVPFTRFPASSPFARSISTKSQAFRVYVPVAIHKNPRLSAQFSTSFRSFEKEGTVDEELAAKIQAELELEKMRDVDDDMPLSVKEFLENGPFRIVDKPGEEEVELIRQFGDETIRIEFSIADLNATSPDELDETNLFNDGTEEDIAAGQSGGAQSKAAKAEGRVQTANDEMDEEDEEFDDETPVSFPSRVNVTIEKANGGALQFEAVAQDGMIVIDNVFYHKSAQLATAKTANADWERRGLYAGPPFGNLDEDLQVLLERYLDERGINTALALFIPDYIDYKEQKEYVSWLSSKS</sequence>
<keyword evidence="3" id="KW-1185">Reference proteome</keyword>
<dbReference type="Pfam" id="PF02330">
    <property type="entry name" value="MAM33"/>
    <property type="match status" value="1"/>
</dbReference>
<dbReference type="OrthoDB" id="278212at2759"/>
<name>A0A3N4K7N0_9PEZI</name>
<dbReference type="PANTHER" id="PTHR10826">
    <property type="entry name" value="COMPLEMENT COMPONENT 1"/>
    <property type="match status" value="1"/>
</dbReference>
<dbReference type="EMBL" id="ML119293">
    <property type="protein sequence ID" value="RPB06536.1"/>
    <property type="molecule type" value="Genomic_DNA"/>
</dbReference>
<dbReference type="FunCoup" id="A0A3N4K7N0">
    <property type="interactions" value="470"/>
</dbReference>
<dbReference type="STRING" id="1392247.A0A3N4K7N0"/>
<protein>
    <submittedName>
        <fullName evidence="2">Mitochondrial glyco protein</fullName>
    </submittedName>
</protein>
<feature type="compositionally biased region" description="Acidic residues" evidence="1">
    <location>
        <begin position="180"/>
        <end position="193"/>
    </location>
</feature>
<feature type="region of interest" description="Disordered" evidence="1">
    <location>
        <begin position="154"/>
        <end position="195"/>
    </location>
</feature>
<evidence type="ECO:0000313" key="2">
    <source>
        <dbReference type="EMBL" id="RPB06536.1"/>
    </source>
</evidence>
<dbReference type="SUPFAM" id="SSF54529">
    <property type="entry name" value="Mitochondrial glycoprotein MAM33-like"/>
    <property type="match status" value="1"/>
</dbReference>
<evidence type="ECO:0000313" key="3">
    <source>
        <dbReference type="Proteomes" id="UP000277580"/>
    </source>
</evidence>
<dbReference type="Gene3D" id="3.10.280.10">
    <property type="entry name" value="Mitochondrial glycoprotein"/>
    <property type="match status" value="1"/>
</dbReference>
<dbReference type="AlphaFoldDB" id="A0A3N4K7N0"/>
<reference evidence="2 3" key="1">
    <citation type="journal article" date="2018" name="Nat. Ecol. Evol.">
        <title>Pezizomycetes genomes reveal the molecular basis of ectomycorrhizal truffle lifestyle.</title>
        <authorList>
            <person name="Murat C."/>
            <person name="Payen T."/>
            <person name="Noel B."/>
            <person name="Kuo A."/>
            <person name="Morin E."/>
            <person name="Chen J."/>
            <person name="Kohler A."/>
            <person name="Krizsan K."/>
            <person name="Balestrini R."/>
            <person name="Da Silva C."/>
            <person name="Montanini B."/>
            <person name="Hainaut M."/>
            <person name="Levati E."/>
            <person name="Barry K.W."/>
            <person name="Belfiori B."/>
            <person name="Cichocki N."/>
            <person name="Clum A."/>
            <person name="Dockter R.B."/>
            <person name="Fauchery L."/>
            <person name="Guy J."/>
            <person name="Iotti M."/>
            <person name="Le Tacon F."/>
            <person name="Lindquist E.A."/>
            <person name="Lipzen A."/>
            <person name="Malagnac F."/>
            <person name="Mello A."/>
            <person name="Molinier V."/>
            <person name="Miyauchi S."/>
            <person name="Poulain J."/>
            <person name="Riccioni C."/>
            <person name="Rubini A."/>
            <person name="Sitrit Y."/>
            <person name="Splivallo R."/>
            <person name="Traeger S."/>
            <person name="Wang M."/>
            <person name="Zifcakova L."/>
            <person name="Wipf D."/>
            <person name="Zambonelli A."/>
            <person name="Paolocci F."/>
            <person name="Nowrousian M."/>
            <person name="Ottonello S."/>
            <person name="Baldrian P."/>
            <person name="Spatafora J.W."/>
            <person name="Henrissat B."/>
            <person name="Nagy L.G."/>
            <person name="Aury J.M."/>
            <person name="Wincker P."/>
            <person name="Grigoriev I.V."/>
            <person name="Bonfante P."/>
            <person name="Martin F.M."/>
        </authorList>
    </citation>
    <scope>NUCLEOTIDE SEQUENCE [LARGE SCALE GENOMIC DNA]</scope>
    <source>
        <strain evidence="2 3">CCBAS932</strain>
    </source>
</reference>
<dbReference type="GO" id="GO:0042256">
    <property type="term" value="P:cytosolic ribosome assembly"/>
    <property type="evidence" value="ECO:0007669"/>
    <property type="project" value="TreeGrafter"/>
</dbReference>
<feature type="compositionally biased region" description="Low complexity" evidence="1">
    <location>
        <begin position="157"/>
        <end position="168"/>
    </location>
</feature>
<dbReference type="InParanoid" id="A0A3N4K7N0"/>
<dbReference type="InterPro" id="IPR003428">
    <property type="entry name" value="MAM33"/>
</dbReference>
<organism evidence="2 3">
    <name type="scientific">Morchella conica CCBAS932</name>
    <dbReference type="NCBI Taxonomy" id="1392247"/>
    <lineage>
        <taxon>Eukaryota</taxon>
        <taxon>Fungi</taxon>
        <taxon>Dikarya</taxon>
        <taxon>Ascomycota</taxon>
        <taxon>Pezizomycotina</taxon>
        <taxon>Pezizomycetes</taxon>
        <taxon>Pezizales</taxon>
        <taxon>Morchellaceae</taxon>
        <taxon>Morchella</taxon>
    </lineage>
</organism>
<dbReference type="GO" id="GO:0005759">
    <property type="term" value="C:mitochondrial matrix"/>
    <property type="evidence" value="ECO:0007669"/>
    <property type="project" value="InterPro"/>
</dbReference>
<gene>
    <name evidence="2" type="ORF">P167DRAFT_497485</name>
</gene>
<dbReference type="Proteomes" id="UP000277580">
    <property type="component" value="Unassembled WGS sequence"/>
</dbReference>
<dbReference type="InterPro" id="IPR036561">
    <property type="entry name" value="MAM33_sf"/>
</dbReference>
<evidence type="ECO:0000256" key="1">
    <source>
        <dbReference type="SAM" id="MobiDB-lite"/>
    </source>
</evidence>
<accession>A0A3N4K7N0</accession>
<dbReference type="PANTHER" id="PTHR10826:SF1">
    <property type="entry name" value="COMPLEMENT COMPONENT 1 Q SUBCOMPONENT-BINDING PROTEIN, MITOCHONDRIAL"/>
    <property type="match status" value="1"/>
</dbReference>
<proteinExistence type="predicted"/>